<dbReference type="Proteomes" id="UP001154312">
    <property type="component" value="Unassembled WGS sequence"/>
</dbReference>
<gene>
    <name evidence="1" type="ORF">L7E55_11455</name>
</gene>
<reference evidence="1" key="1">
    <citation type="submission" date="2022-02" db="EMBL/GenBank/DDBJ databases">
        <authorList>
            <person name="Leng L."/>
        </authorList>
    </citation>
    <scope>NUCLEOTIDE SEQUENCE</scope>
    <source>
        <strain evidence="1">JI</strain>
    </source>
</reference>
<sequence length="323" mass="36767">MKTVYIFGAGASAAEGAPVLRDFLKIAYQFFKEEHYSTELDIVWEFLEHFYGHETTINHSNELEKFPGLEETFNIVDWSLLQNQAFSIRFPRPRLHELKTALVKLISMTLDKSLPSYNGMHQAFVSEVIRGGEDIPTFISLNYDIVLDNAIRSTGYELEYGFYGNHLNHMDCCKKIPLYKLHGSLNWSFCPLCGEISEHNEKVAHLLFKDKYSITCLNCGSDSSQAIIIAPTLYKSYNISRLQNVWDCAGKSISLSDRLIFVGYSLAPADTSIIATVKRALNTINKNREIIVINPSEQACSRYRKIFGENCRVLCQKFTGEQV</sequence>
<dbReference type="InterPro" id="IPR029035">
    <property type="entry name" value="DHS-like_NAD/FAD-binding_dom"/>
</dbReference>
<name>A0A9X4JWC5_9FIRM</name>
<evidence type="ECO:0000313" key="1">
    <source>
        <dbReference type="EMBL" id="MDF9408967.1"/>
    </source>
</evidence>
<dbReference type="EMBL" id="JAKOAV010000021">
    <property type="protein sequence ID" value="MDF9408967.1"/>
    <property type="molecule type" value="Genomic_DNA"/>
</dbReference>
<evidence type="ECO:0000313" key="2">
    <source>
        <dbReference type="Proteomes" id="UP001154312"/>
    </source>
</evidence>
<dbReference type="AlphaFoldDB" id="A0A9X4JWC5"/>
<keyword evidence="2" id="KW-1185">Reference proteome</keyword>
<dbReference type="SUPFAM" id="SSF52467">
    <property type="entry name" value="DHS-like NAD/FAD-binding domain"/>
    <property type="match status" value="1"/>
</dbReference>
<organism evidence="1 2">
    <name type="scientific">Pelotomaculum isophthalicicum JI</name>
    <dbReference type="NCBI Taxonomy" id="947010"/>
    <lineage>
        <taxon>Bacteria</taxon>
        <taxon>Bacillati</taxon>
        <taxon>Bacillota</taxon>
        <taxon>Clostridia</taxon>
        <taxon>Eubacteriales</taxon>
        <taxon>Desulfotomaculaceae</taxon>
        <taxon>Pelotomaculum</taxon>
    </lineage>
</organism>
<proteinExistence type="predicted"/>
<protein>
    <submittedName>
        <fullName evidence="1">SIR2 family protein</fullName>
    </submittedName>
</protein>
<dbReference type="Pfam" id="PF13289">
    <property type="entry name" value="SIR2_2"/>
    <property type="match status" value="1"/>
</dbReference>
<dbReference type="RefSeq" id="WP_277444375.1">
    <property type="nucleotide sequence ID" value="NZ_JAKOAV010000021.1"/>
</dbReference>
<accession>A0A9X4JWC5</accession>
<comment type="caution">
    <text evidence="1">The sequence shown here is derived from an EMBL/GenBank/DDBJ whole genome shotgun (WGS) entry which is preliminary data.</text>
</comment>